<dbReference type="CDD" id="cd09630">
    <property type="entry name" value="CDH_like_cytochrome"/>
    <property type="match status" value="1"/>
</dbReference>
<evidence type="ECO:0000313" key="3">
    <source>
        <dbReference type="Proteomes" id="UP001239445"/>
    </source>
</evidence>
<reference evidence="2" key="1">
    <citation type="submission" date="2023-06" db="EMBL/GenBank/DDBJ databases">
        <title>Genome-scale phylogeny and comparative genomics of the fungal order Sordariales.</title>
        <authorList>
            <consortium name="Lawrence Berkeley National Laboratory"/>
            <person name="Hensen N."/>
            <person name="Bonometti L."/>
            <person name="Westerberg I."/>
            <person name="Brannstrom I.O."/>
            <person name="Guillou S."/>
            <person name="Cros-Aarteil S."/>
            <person name="Calhoun S."/>
            <person name="Haridas S."/>
            <person name="Kuo A."/>
            <person name="Mondo S."/>
            <person name="Pangilinan J."/>
            <person name="Riley R."/>
            <person name="Labutti K."/>
            <person name="Andreopoulos B."/>
            <person name="Lipzen A."/>
            <person name="Chen C."/>
            <person name="Yanf M."/>
            <person name="Daum C."/>
            <person name="Ng V."/>
            <person name="Clum A."/>
            <person name="Steindorff A."/>
            <person name="Ohm R."/>
            <person name="Martin F."/>
            <person name="Silar P."/>
            <person name="Natvig D."/>
            <person name="Lalanne C."/>
            <person name="Gautier V."/>
            <person name="Ament-Velasquez S.L."/>
            <person name="Kruys A."/>
            <person name="Hutchinson M.I."/>
            <person name="Powell A.J."/>
            <person name="Barry K."/>
            <person name="Miller A.N."/>
            <person name="Grigoriev I.V."/>
            <person name="Debuchy R."/>
            <person name="Gladieux P."/>
            <person name="Thoren M.H."/>
            <person name="Johannesson H."/>
        </authorList>
    </citation>
    <scope>NUCLEOTIDE SEQUENCE</scope>
    <source>
        <strain evidence="2">PSN4</strain>
    </source>
</reference>
<dbReference type="Pfam" id="PF16010">
    <property type="entry name" value="CDH-cyt"/>
    <property type="match status" value="1"/>
</dbReference>
<dbReference type="InterPro" id="IPR015920">
    <property type="entry name" value="Cellobiose_DH-like_cyt"/>
</dbReference>
<comment type="caution">
    <text evidence="2">The sequence shown here is derived from an EMBL/GenBank/DDBJ whole genome shotgun (WGS) entry which is preliminary data.</text>
</comment>
<dbReference type="PANTHER" id="PTHR47797">
    <property type="entry name" value="DEHYDROGENASE, PUTATIVE (AFU_ORTHOLOGUE AFUA_8G05805)-RELATED"/>
    <property type="match status" value="1"/>
</dbReference>
<dbReference type="Proteomes" id="UP001239445">
    <property type="component" value="Unassembled WGS sequence"/>
</dbReference>
<dbReference type="EMBL" id="MU839836">
    <property type="protein sequence ID" value="KAK1754278.1"/>
    <property type="molecule type" value="Genomic_DNA"/>
</dbReference>
<dbReference type="Gene3D" id="2.60.40.1210">
    <property type="entry name" value="Cellobiose dehydrogenase, cytochrome domain"/>
    <property type="match status" value="1"/>
</dbReference>
<feature type="domain" description="Cellobiose dehydrogenase-like cytochrome" evidence="1">
    <location>
        <begin position="28"/>
        <end position="207"/>
    </location>
</feature>
<evidence type="ECO:0000313" key="2">
    <source>
        <dbReference type="EMBL" id="KAK1754278.1"/>
    </source>
</evidence>
<name>A0AAJ0BC06_9PEZI</name>
<proteinExistence type="predicted"/>
<evidence type="ECO:0000259" key="1">
    <source>
        <dbReference type="Pfam" id="PF16010"/>
    </source>
</evidence>
<gene>
    <name evidence="2" type="ORF">QBC47DRAFT_40676</name>
</gene>
<dbReference type="AlphaFoldDB" id="A0AAJ0BC06"/>
<dbReference type="PANTHER" id="PTHR47797:SF5">
    <property type="entry name" value="CELLOBIOSE DEHYDROGENASE CYTOCHROME DOMAIN-CONTAINING PROTEIN"/>
    <property type="match status" value="1"/>
</dbReference>
<accession>A0AAJ0BC06</accession>
<sequence>MHLPRALAGVASALSLSSRQFEPDSVAYSDAATGLKFASYSSDGHVQFRVAVPSTVTAGTEFDAVLQVVAPVSMGWAGFAWGGSMTYNPLAIVWANGTNNVVLSSRIAYGYYTPPVYTSANYTILKTGTHVNATHFQVTALCKGCSKWGDEETGITEIDPTQQVTFGFAYSSNQVDHPADIESSFGIHDSTGHPIFELAVAKNDNFAATVAKL</sequence>
<dbReference type="SUPFAM" id="SSF49344">
    <property type="entry name" value="CBD9-like"/>
    <property type="match status" value="1"/>
</dbReference>
<keyword evidence="3" id="KW-1185">Reference proteome</keyword>
<organism evidence="2 3">
    <name type="scientific">Echria macrotheca</name>
    <dbReference type="NCBI Taxonomy" id="438768"/>
    <lineage>
        <taxon>Eukaryota</taxon>
        <taxon>Fungi</taxon>
        <taxon>Dikarya</taxon>
        <taxon>Ascomycota</taxon>
        <taxon>Pezizomycotina</taxon>
        <taxon>Sordariomycetes</taxon>
        <taxon>Sordariomycetidae</taxon>
        <taxon>Sordariales</taxon>
        <taxon>Schizotheciaceae</taxon>
        <taxon>Echria</taxon>
    </lineage>
</organism>
<protein>
    <recommendedName>
        <fullName evidence="1">Cellobiose dehydrogenase-like cytochrome domain-containing protein</fullName>
    </recommendedName>
</protein>